<feature type="compositionally biased region" description="Polar residues" evidence="7">
    <location>
        <begin position="351"/>
        <end position="373"/>
    </location>
</feature>
<comment type="subcellular location">
    <subcellularLocation>
        <location evidence="1">Cell membrane</location>
        <topology evidence="1">Multi-pass membrane protein</topology>
    </subcellularLocation>
</comment>
<feature type="transmembrane region" description="Helical" evidence="8">
    <location>
        <begin position="271"/>
        <end position="289"/>
    </location>
</feature>
<dbReference type="RefSeq" id="WP_260794079.1">
    <property type="nucleotide sequence ID" value="NZ_CP093313.1"/>
</dbReference>
<dbReference type="Proteomes" id="UP001059380">
    <property type="component" value="Chromosome"/>
</dbReference>
<evidence type="ECO:0000256" key="8">
    <source>
        <dbReference type="SAM" id="Phobius"/>
    </source>
</evidence>
<keyword evidence="5 8" id="KW-1133">Transmembrane helix</keyword>
<proteinExistence type="inferred from homology"/>
<keyword evidence="3" id="KW-1003">Cell membrane</keyword>
<evidence type="ECO:0000256" key="5">
    <source>
        <dbReference type="ARBA" id="ARBA00022989"/>
    </source>
</evidence>
<evidence type="ECO:0000256" key="1">
    <source>
        <dbReference type="ARBA" id="ARBA00004651"/>
    </source>
</evidence>
<organism evidence="9 10">
    <name type="scientific">Occallatibacter riparius</name>
    <dbReference type="NCBI Taxonomy" id="1002689"/>
    <lineage>
        <taxon>Bacteria</taxon>
        <taxon>Pseudomonadati</taxon>
        <taxon>Acidobacteriota</taxon>
        <taxon>Terriglobia</taxon>
        <taxon>Terriglobales</taxon>
        <taxon>Acidobacteriaceae</taxon>
        <taxon>Occallatibacter</taxon>
    </lineage>
</organism>
<evidence type="ECO:0000313" key="10">
    <source>
        <dbReference type="Proteomes" id="UP001059380"/>
    </source>
</evidence>
<comment type="similarity">
    <text evidence="2">Belongs to the NrfD family.</text>
</comment>
<feature type="transmembrane region" description="Helical" evidence="8">
    <location>
        <begin position="128"/>
        <end position="150"/>
    </location>
</feature>
<gene>
    <name evidence="9" type="primary">nrfD</name>
    <name evidence="9" type="ORF">MOP44_01245</name>
</gene>
<evidence type="ECO:0000256" key="2">
    <source>
        <dbReference type="ARBA" id="ARBA00008929"/>
    </source>
</evidence>
<dbReference type="Pfam" id="PF03916">
    <property type="entry name" value="NrfD"/>
    <property type="match status" value="1"/>
</dbReference>
<evidence type="ECO:0000256" key="3">
    <source>
        <dbReference type="ARBA" id="ARBA00022475"/>
    </source>
</evidence>
<dbReference type="EMBL" id="CP093313">
    <property type="protein sequence ID" value="UWZ84572.1"/>
    <property type="molecule type" value="Genomic_DNA"/>
</dbReference>
<dbReference type="InterPro" id="IPR052049">
    <property type="entry name" value="Electron_transfer_protein"/>
</dbReference>
<evidence type="ECO:0000256" key="7">
    <source>
        <dbReference type="SAM" id="MobiDB-lite"/>
    </source>
</evidence>
<dbReference type="InterPro" id="IPR005614">
    <property type="entry name" value="NrfD-like"/>
</dbReference>
<name>A0A9J7BNW1_9BACT</name>
<feature type="transmembrane region" description="Helical" evidence="8">
    <location>
        <begin position="202"/>
        <end position="223"/>
    </location>
</feature>
<dbReference type="PANTHER" id="PTHR34856">
    <property type="entry name" value="PROTEIN NRFD"/>
    <property type="match status" value="1"/>
</dbReference>
<reference evidence="9" key="1">
    <citation type="submission" date="2021-04" db="EMBL/GenBank/DDBJ databases">
        <title>Phylogenetic analysis of Acidobacteriaceae.</title>
        <authorList>
            <person name="Qiu L."/>
            <person name="Zhang Q."/>
        </authorList>
    </citation>
    <scope>NUCLEOTIDE SEQUENCE</scope>
    <source>
        <strain evidence="9">DSM 25168</strain>
    </source>
</reference>
<dbReference type="KEGG" id="orp:MOP44_01245"/>
<evidence type="ECO:0000313" key="9">
    <source>
        <dbReference type="EMBL" id="UWZ84572.1"/>
    </source>
</evidence>
<feature type="transmembrane region" description="Helical" evidence="8">
    <location>
        <begin position="170"/>
        <end position="190"/>
    </location>
</feature>
<sequence length="373" mass="39907">MAELQEINDPRDVFSQLTPAYDIQRSATPERVGEPGYYGLPILKRPFWRWEIALYFFFEGISAGAYTLSAIADLTGNERYAKLVRRGRLIAFATMLACPPLLIADLGRPERFHHMLRIFKKTSPMNHGAWALSGDGLFATLLAVFMIPAARLPFGRVLLHLLQRLLPARVVSALGLPFALTMISYPGVLLETTANPVWSHTNFLGPLFAASSMSTGAAALALASGNSNDHELDRQLARFEDISAAAEAASLIAYAASAGPATRPFTTGSQSALFVLGAIGLGIVAPAVLRRSRSSVLRSVFAPLMTIAGGLALKWAITNAGQESAMDAELANRNAPSSTGRPFWGPRSDAGEQQSSDSFISSAPTTLISGESA</sequence>
<evidence type="ECO:0000256" key="6">
    <source>
        <dbReference type="ARBA" id="ARBA00023136"/>
    </source>
</evidence>
<dbReference type="Gene3D" id="1.20.1630.10">
    <property type="entry name" value="Formate dehydrogenase/DMSO reductase domain"/>
    <property type="match status" value="1"/>
</dbReference>
<keyword evidence="6 8" id="KW-0472">Membrane</keyword>
<feature type="transmembrane region" description="Helical" evidence="8">
    <location>
        <begin position="52"/>
        <end position="69"/>
    </location>
</feature>
<evidence type="ECO:0000256" key="4">
    <source>
        <dbReference type="ARBA" id="ARBA00022692"/>
    </source>
</evidence>
<keyword evidence="10" id="KW-1185">Reference proteome</keyword>
<dbReference type="AlphaFoldDB" id="A0A9J7BNW1"/>
<dbReference type="PANTHER" id="PTHR34856:SF2">
    <property type="entry name" value="PROTEIN NRFD"/>
    <property type="match status" value="1"/>
</dbReference>
<accession>A0A9J7BNW1</accession>
<feature type="transmembrane region" description="Helical" evidence="8">
    <location>
        <begin position="296"/>
        <end position="317"/>
    </location>
</feature>
<dbReference type="GO" id="GO:0005886">
    <property type="term" value="C:plasma membrane"/>
    <property type="evidence" value="ECO:0007669"/>
    <property type="project" value="UniProtKB-SubCell"/>
</dbReference>
<protein>
    <submittedName>
        <fullName evidence="9">Polysulfide reductase NrfD</fullName>
    </submittedName>
</protein>
<feature type="transmembrane region" description="Helical" evidence="8">
    <location>
        <begin position="89"/>
        <end position="107"/>
    </location>
</feature>
<keyword evidence="4 8" id="KW-0812">Transmembrane</keyword>
<feature type="region of interest" description="Disordered" evidence="7">
    <location>
        <begin position="331"/>
        <end position="373"/>
    </location>
</feature>